<dbReference type="Pfam" id="PF05656">
    <property type="entry name" value="DUF805"/>
    <property type="match status" value="1"/>
</dbReference>
<sequence>MFNLVNFLIACAIVAIAALLSTLISEKMALLASLYSLLVLLPSLAVTVRRLHDVGKSGWFLLFSLIPVLGALYVFYFLLKQSDADLNAYGEPPL</sequence>
<reference evidence="2 3" key="1">
    <citation type="journal article" date="2012" name="PLoS Genet.">
        <title>Comparative Genomics of Plant-Associated Pseudomonas spp.: Insights into Diversity and Inheritance of Traits Involved in Multitrophic Interactions.</title>
        <authorList>
            <person name="Loper J.E."/>
            <person name="Hassan K.A."/>
            <person name="Mavrodi D.V."/>
            <person name="Davis E.W.II."/>
            <person name="Lim C.K."/>
            <person name="Shaffer B.T."/>
            <person name="Elbourne L.D."/>
            <person name="Stockwell V.O."/>
            <person name="Hartney S.L."/>
            <person name="Breakwell K."/>
            <person name="Henkels M.D."/>
            <person name="Tetu S.G."/>
            <person name="Rangel L.I."/>
            <person name="Kidarsa T.A."/>
            <person name="Wilson N.L."/>
            <person name="van de Mortel J.E."/>
            <person name="Song C."/>
            <person name="Blumhagen R."/>
            <person name="Radune D."/>
            <person name="Hostetler J.B."/>
            <person name="Brinkac L.M."/>
            <person name="Durkin A.S."/>
            <person name="Kluepfel D.A."/>
            <person name="Wechter W.P."/>
            <person name="Anderson A.J."/>
            <person name="Kim Y.C."/>
            <person name="Pierson L.S.III."/>
            <person name="Pierson E.A."/>
            <person name="Lindow S.E."/>
            <person name="Kobayashi D.Y."/>
            <person name="Raaijmakers J.M."/>
            <person name="Weller D.M."/>
            <person name="Thomashow L.S."/>
            <person name="Allen A.E."/>
            <person name="Paulsen I.T."/>
        </authorList>
    </citation>
    <scope>NUCLEOTIDE SEQUENCE [LARGE SCALE GENOMIC DNA]</scope>
    <source>
        <strain evidence="2 3">O6</strain>
    </source>
</reference>
<organism evidence="2 3">
    <name type="scientific">Pseudomonas chlororaphis O6</name>
    <dbReference type="NCBI Taxonomy" id="1037915"/>
    <lineage>
        <taxon>Bacteria</taxon>
        <taxon>Pseudomonadati</taxon>
        <taxon>Pseudomonadota</taxon>
        <taxon>Gammaproteobacteria</taxon>
        <taxon>Pseudomonadales</taxon>
        <taxon>Pseudomonadaceae</taxon>
        <taxon>Pseudomonas</taxon>
    </lineage>
</organism>
<protein>
    <recommendedName>
        <fullName evidence="4">DUF805 domain-containing protein</fullName>
    </recommendedName>
</protein>
<dbReference type="Proteomes" id="UP000003790">
    <property type="component" value="Chromosome"/>
</dbReference>
<evidence type="ECO:0000256" key="1">
    <source>
        <dbReference type="SAM" id="Phobius"/>
    </source>
</evidence>
<accession>A0AB33WK28</accession>
<dbReference type="GO" id="GO:0005886">
    <property type="term" value="C:plasma membrane"/>
    <property type="evidence" value="ECO:0007669"/>
    <property type="project" value="TreeGrafter"/>
</dbReference>
<dbReference type="PANTHER" id="PTHR34980">
    <property type="entry name" value="INNER MEMBRANE PROTEIN-RELATED-RELATED"/>
    <property type="match status" value="1"/>
</dbReference>
<evidence type="ECO:0000313" key="2">
    <source>
        <dbReference type="EMBL" id="EIM13326.1"/>
    </source>
</evidence>
<evidence type="ECO:0000313" key="3">
    <source>
        <dbReference type="Proteomes" id="UP000003790"/>
    </source>
</evidence>
<keyword evidence="1" id="KW-0812">Transmembrane</keyword>
<feature type="transmembrane region" description="Helical" evidence="1">
    <location>
        <begin position="60"/>
        <end position="79"/>
    </location>
</feature>
<name>A0AB33WK28_9PSED</name>
<feature type="transmembrane region" description="Helical" evidence="1">
    <location>
        <begin position="7"/>
        <end position="24"/>
    </location>
</feature>
<proteinExistence type="predicted"/>
<keyword evidence="1" id="KW-1133">Transmembrane helix</keyword>
<keyword evidence="1" id="KW-0472">Membrane</keyword>
<dbReference type="AlphaFoldDB" id="A0AB33WK28"/>
<comment type="caution">
    <text evidence="2">The sequence shown here is derived from an EMBL/GenBank/DDBJ whole genome shotgun (WGS) entry which is preliminary data.</text>
</comment>
<evidence type="ECO:0008006" key="4">
    <source>
        <dbReference type="Google" id="ProtNLM"/>
    </source>
</evidence>
<dbReference type="EMBL" id="AHOT01000029">
    <property type="protein sequence ID" value="EIM13326.1"/>
    <property type="molecule type" value="Genomic_DNA"/>
</dbReference>
<gene>
    <name evidence="2" type="ORF">PchlO6_6066</name>
</gene>
<feature type="transmembrane region" description="Helical" evidence="1">
    <location>
        <begin position="30"/>
        <end position="48"/>
    </location>
</feature>
<dbReference type="PANTHER" id="PTHR34980:SF2">
    <property type="entry name" value="INNER MEMBRANE PROTEIN YHAH-RELATED"/>
    <property type="match status" value="1"/>
</dbReference>
<dbReference type="InterPro" id="IPR008523">
    <property type="entry name" value="DUF805"/>
</dbReference>